<comment type="caution">
    <text evidence="2">The sequence shown here is derived from an EMBL/GenBank/DDBJ whole genome shotgun (WGS) entry which is preliminary data.</text>
</comment>
<sequence length="252" mass="26579">MADRNTAAAAEDEDEDEGGAQGRVARTLGMLERERATGVLRIGDDGALHLDGGAVTRAVSRHAPGPGELNGAFGGPDPELPALLAMFDAAYFLLGSGAEPVFAEGPAARGPARRITAATLVHERRRRRTLLDSAWPYEDLDAAPVVPVRRVRRQRVILTGLQAEILLNADDRRTPAELARDLGRTAFACLLAVRGLAAAALVRTQRHRGGTAPPPAAPPPAAPSASWVQPTGWAPADQDLLARLRSALVELG</sequence>
<proteinExistence type="predicted"/>
<gene>
    <name evidence="2" type="ORF">GCM10009727_21980</name>
</gene>
<reference evidence="2 3" key="1">
    <citation type="journal article" date="2019" name="Int. J. Syst. Evol. Microbiol.">
        <title>The Global Catalogue of Microorganisms (GCM) 10K type strain sequencing project: providing services to taxonomists for standard genome sequencing and annotation.</title>
        <authorList>
            <consortium name="The Broad Institute Genomics Platform"/>
            <consortium name="The Broad Institute Genome Sequencing Center for Infectious Disease"/>
            <person name="Wu L."/>
            <person name="Ma J."/>
        </authorList>
    </citation>
    <scope>NUCLEOTIDE SEQUENCE [LARGE SCALE GENOMIC DNA]</scope>
    <source>
        <strain evidence="2 3">JCM 13850</strain>
    </source>
</reference>
<keyword evidence="3" id="KW-1185">Reference proteome</keyword>
<dbReference type="Proteomes" id="UP001501020">
    <property type="component" value="Unassembled WGS sequence"/>
</dbReference>
<feature type="compositionally biased region" description="Pro residues" evidence="1">
    <location>
        <begin position="212"/>
        <end position="222"/>
    </location>
</feature>
<evidence type="ECO:0000313" key="2">
    <source>
        <dbReference type="EMBL" id="GAA2130140.1"/>
    </source>
</evidence>
<feature type="region of interest" description="Disordered" evidence="1">
    <location>
        <begin position="1"/>
        <end position="22"/>
    </location>
</feature>
<organism evidence="2 3">
    <name type="scientific">Actinomadura napierensis</name>
    <dbReference type="NCBI Taxonomy" id="267854"/>
    <lineage>
        <taxon>Bacteria</taxon>
        <taxon>Bacillati</taxon>
        <taxon>Actinomycetota</taxon>
        <taxon>Actinomycetes</taxon>
        <taxon>Streptosporangiales</taxon>
        <taxon>Thermomonosporaceae</taxon>
        <taxon>Actinomadura</taxon>
    </lineage>
</organism>
<evidence type="ECO:0008006" key="4">
    <source>
        <dbReference type="Google" id="ProtNLM"/>
    </source>
</evidence>
<dbReference type="EMBL" id="BAAAMR010000014">
    <property type="protein sequence ID" value="GAA2130140.1"/>
    <property type="molecule type" value="Genomic_DNA"/>
</dbReference>
<accession>A0ABN2YPY2</accession>
<evidence type="ECO:0000256" key="1">
    <source>
        <dbReference type="SAM" id="MobiDB-lite"/>
    </source>
</evidence>
<dbReference type="RefSeq" id="WP_344264399.1">
    <property type="nucleotide sequence ID" value="NZ_BAAAMR010000014.1"/>
</dbReference>
<feature type="region of interest" description="Disordered" evidence="1">
    <location>
        <begin position="206"/>
        <end position="229"/>
    </location>
</feature>
<evidence type="ECO:0000313" key="3">
    <source>
        <dbReference type="Proteomes" id="UP001501020"/>
    </source>
</evidence>
<name>A0ABN2YPY2_9ACTN</name>
<protein>
    <recommendedName>
        <fullName evidence="4">Transcriptional regulator</fullName>
    </recommendedName>
</protein>